<sequence>MTPPNVLSDQELMALLQEGDNFAFTQIYKRYWEKLVLIAWNHTNDKSSAEDIVHEVFISLWKNKNSLSIYNVGGFLATKVKYVVFDHYRKDLRRSKLAERNFNFSDICFDEERLDALFLQEYINGIVEELPEKCKLVFNYSRHLGMKNSEIASKMNISEKGVEANLTRALKIIRNSIETAGFVITISHELLKTFKL</sequence>
<dbReference type="OrthoDB" id="1097528at2"/>
<evidence type="ECO:0000256" key="3">
    <source>
        <dbReference type="ARBA" id="ARBA00023082"/>
    </source>
</evidence>
<dbReference type="Pfam" id="PF04542">
    <property type="entry name" value="Sigma70_r2"/>
    <property type="match status" value="1"/>
</dbReference>
<keyword evidence="2" id="KW-0805">Transcription regulation</keyword>
<dbReference type="Proteomes" id="UP000199679">
    <property type="component" value="Chromosome I"/>
</dbReference>
<proteinExistence type="inferred from homology"/>
<organism evidence="7 8">
    <name type="scientific">Mucilaginibacter mallensis</name>
    <dbReference type="NCBI Taxonomy" id="652787"/>
    <lineage>
        <taxon>Bacteria</taxon>
        <taxon>Pseudomonadati</taxon>
        <taxon>Bacteroidota</taxon>
        <taxon>Sphingobacteriia</taxon>
        <taxon>Sphingobacteriales</taxon>
        <taxon>Sphingobacteriaceae</taxon>
        <taxon>Mucilaginibacter</taxon>
    </lineage>
</organism>
<dbReference type="Gene3D" id="1.10.10.10">
    <property type="entry name" value="Winged helix-like DNA-binding domain superfamily/Winged helix DNA-binding domain"/>
    <property type="match status" value="1"/>
</dbReference>
<dbReference type="InterPro" id="IPR039425">
    <property type="entry name" value="RNA_pol_sigma-70-like"/>
</dbReference>
<keyword evidence="4" id="KW-0804">Transcription</keyword>
<name>A0A1H1ZJT8_MUCMA</name>
<dbReference type="PANTHER" id="PTHR43133:SF46">
    <property type="entry name" value="RNA POLYMERASE SIGMA-70 FACTOR ECF SUBFAMILY"/>
    <property type="match status" value="1"/>
</dbReference>
<evidence type="ECO:0000256" key="2">
    <source>
        <dbReference type="ARBA" id="ARBA00023015"/>
    </source>
</evidence>
<evidence type="ECO:0000313" key="8">
    <source>
        <dbReference type="Proteomes" id="UP000199679"/>
    </source>
</evidence>
<dbReference type="AlphaFoldDB" id="A0A1H1ZJT8"/>
<dbReference type="InterPro" id="IPR014284">
    <property type="entry name" value="RNA_pol_sigma-70_dom"/>
</dbReference>
<evidence type="ECO:0000259" key="6">
    <source>
        <dbReference type="Pfam" id="PF08281"/>
    </source>
</evidence>
<reference evidence="7 8" key="1">
    <citation type="submission" date="2016-10" db="EMBL/GenBank/DDBJ databases">
        <authorList>
            <person name="de Groot N.N."/>
        </authorList>
    </citation>
    <scope>NUCLEOTIDE SEQUENCE [LARGE SCALE GENOMIC DNA]</scope>
    <source>
        <strain evidence="7 8">MP1X4</strain>
    </source>
</reference>
<dbReference type="InterPro" id="IPR036388">
    <property type="entry name" value="WH-like_DNA-bd_sf"/>
</dbReference>
<dbReference type="Gene3D" id="1.10.1740.10">
    <property type="match status" value="1"/>
</dbReference>
<dbReference type="Pfam" id="PF08281">
    <property type="entry name" value="Sigma70_r4_2"/>
    <property type="match status" value="1"/>
</dbReference>
<dbReference type="GO" id="GO:0006352">
    <property type="term" value="P:DNA-templated transcription initiation"/>
    <property type="evidence" value="ECO:0007669"/>
    <property type="project" value="InterPro"/>
</dbReference>
<gene>
    <name evidence="7" type="ORF">SAMN05216490_3141</name>
</gene>
<dbReference type="InterPro" id="IPR007627">
    <property type="entry name" value="RNA_pol_sigma70_r2"/>
</dbReference>
<dbReference type="GO" id="GO:0016987">
    <property type="term" value="F:sigma factor activity"/>
    <property type="evidence" value="ECO:0007669"/>
    <property type="project" value="UniProtKB-KW"/>
</dbReference>
<comment type="similarity">
    <text evidence="1">Belongs to the sigma-70 factor family. ECF subfamily.</text>
</comment>
<dbReference type="PANTHER" id="PTHR43133">
    <property type="entry name" value="RNA POLYMERASE ECF-TYPE SIGMA FACTO"/>
    <property type="match status" value="1"/>
</dbReference>
<dbReference type="GO" id="GO:0003677">
    <property type="term" value="F:DNA binding"/>
    <property type="evidence" value="ECO:0007669"/>
    <property type="project" value="InterPro"/>
</dbReference>
<feature type="domain" description="RNA polymerase sigma-70 region 2" evidence="5">
    <location>
        <begin position="28"/>
        <end position="91"/>
    </location>
</feature>
<protein>
    <submittedName>
        <fullName evidence="7">RNA polymerase sigma-70 factor, ECF subfamily</fullName>
    </submittedName>
</protein>
<keyword evidence="8" id="KW-1185">Reference proteome</keyword>
<dbReference type="NCBIfam" id="TIGR02937">
    <property type="entry name" value="sigma70-ECF"/>
    <property type="match status" value="1"/>
</dbReference>
<dbReference type="InterPro" id="IPR014327">
    <property type="entry name" value="RNA_pol_sigma70_bacteroid"/>
</dbReference>
<dbReference type="STRING" id="652787.SAMN05216490_3141"/>
<dbReference type="SUPFAM" id="SSF88946">
    <property type="entry name" value="Sigma2 domain of RNA polymerase sigma factors"/>
    <property type="match status" value="1"/>
</dbReference>
<accession>A0A1H1ZJT8</accession>
<dbReference type="SUPFAM" id="SSF88659">
    <property type="entry name" value="Sigma3 and sigma4 domains of RNA polymerase sigma factors"/>
    <property type="match status" value="1"/>
</dbReference>
<evidence type="ECO:0000259" key="5">
    <source>
        <dbReference type="Pfam" id="PF04542"/>
    </source>
</evidence>
<evidence type="ECO:0000313" key="7">
    <source>
        <dbReference type="EMBL" id="SDT33988.1"/>
    </source>
</evidence>
<dbReference type="RefSeq" id="WP_091374790.1">
    <property type="nucleotide sequence ID" value="NZ_LT629740.1"/>
</dbReference>
<dbReference type="InterPro" id="IPR013249">
    <property type="entry name" value="RNA_pol_sigma70_r4_t2"/>
</dbReference>
<feature type="domain" description="RNA polymerase sigma factor 70 region 4 type 2" evidence="6">
    <location>
        <begin position="125"/>
        <end position="171"/>
    </location>
</feature>
<evidence type="ECO:0000256" key="4">
    <source>
        <dbReference type="ARBA" id="ARBA00023163"/>
    </source>
</evidence>
<dbReference type="NCBIfam" id="TIGR02985">
    <property type="entry name" value="Sig70_bacteroi1"/>
    <property type="match status" value="1"/>
</dbReference>
<dbReference type="InterPro" id="IPR013325">
    <property type="entry name" value="RNA_pol_sigma_r2"/>
</dbReference>
<dbReference type="InterPro" id="IPR013324">
    <property type="entry name" value="RNA_pol_sigma_r3/r4-like"/>
</dbReference>
<dbReference type="EMBL" id="LT629740">
    <property type="protein sequence ID" value="SDT33988.1"/>
    <property type="molecule type" value="Genomic_DNA"/>
</dbReference>
<evidence type="ECO:0000256" key="1">
    <source>
        <dbReference type="ARBA" id="ARBA00010641"/>
    </source>
</evidence>
<keyword evidence="3" id="KW-0731">Sigma factor</keyword>